<feature type="region of interest" description="Disordered" evidence="1">
    <location>
        <begin position="1"/>
        <end position="46"/>
    </location>
</feature>
<feature type="compositionally biased region" description="Basic and acidic residues" evidence="1">
    <location>
        <begin position="37"/>
        <end position="46"/>
    </location>
</feature>
<evidence type="ECO:0000313" key="2">
    <source>
        <dbReference type="EMBL" id="KAK6741283.1"/>
    </source>
</evidence>
<keyword evidence="3" id="KW-1185">Reference proteome</keyword>
<feature type="compositionally biased region" description="Basic and acidic residues" evidence="1">
    <location>
        <begin position="1"/>
        <end position="28"/>
    </location>
</feature>
<accession>A0ABR1CSG9</accession>
<dbReference type="Proteomes" id="UP001303046">
    <property type="component" value="Unassembled WGS sequence"/>
</dbReference>
<evidence type="ECO:0000313" key="3">
    <source>
        <dbReference type="Proteomes" id="UP001303046"/>
    </source>
</evidence>
<dbReference type="EMBL" id="JAVFWL010000003">
    <property type="protein sequence ID" value="KAK6741283.1"/>
    <property type="molecule type" value="Genomic_DNA"/>
</dbReference>
<reference evidence="2 3" key="1">
    <citation type="submission" date="2023-08" db="EMBL/GenBank/DDBJ databases">
        <title>A Necator americanus chromosomal reference genome.</title>
        <authorList>
            <person name="Ilik V."/>
            <person name="Petrzelkova K.J."/>
            <person name="Pardy F."/>
            <person name="Fuh T."/>
            <person name="Niatou-Singa F.S."/>
            <person name="Gouil Q."/>
            <person name="Baker L."/>
            <person name="Ritchie M.E."/>
            <person name="Jex A.R."/>
            <person name="Gazzola D."/>
            <person name="Li H."/>
            <person name="Toshio Fujiwara R."/>
            <person name="Zhan B."/>
            <person name="Aroian R.V."/>
            <person name="Pafco B."/>
            <person name="Schwarz E.M."/>
        </authorList>
    </citation>
    <scope>NUCLEOTIDE SEQUENCE [LARGE SCALE GENOMIC DNA]</scope>
    <source>
        <strain evidence="2 3">Aroian</strain>
        <tissue evidence="2">Whole animal</tissue>
    </source>
</reference>
<evidence type="ECO:0000256" key="1">
    <source>
        <dbReference type="SAM" id="MobiDB-lite"/>
    </source>
</evidence>
<sequence>MESDANRHNEEGHRPTDEKSRDGSRDDALIAAPVDNHQSEHPHKQVDKWGVFSQSYKELGTYSPVYKGLKICAIAQKNCTRRGVGRPLLTTAVQLELAMVSLRPQSQHNYTRLQVVLSRLHLSHKSVGEGKLFINTEDRRASVHIPSQDMDYANARDDNVPDLRCCHVNEDKRKLNLVRDTLQ</sequence>
<name>A0ABR1CSG9_NECAM</name>
<proteinExistence type="predicted"/>
<organism evidence="2 3">
    <name type="scientific">Necator americanus</name>
    <name type="common">Human hookworm</name>
    <dbReference type="NCBI Taxonomy" id="51031"/>
    <lineage>
        <taxon>Eukaryota</taxon>
        <taxon>Metazoa</taxon>
        <taxon>Ecdysozoa</taxon>
        <taxon>Nematoda</taxon>
        <taxon>Chromadorea</taxon>
        <taxon>Rhabditida</taxon>
        <taxon>Rhabditina</taxon>
        <taxon>Rhabditomorpha</taxon>
        <taxon>Strongyloidea</taxon>
        <taxon>Ancylostomatidae</taxon>
        <taxon>Bunostominae</taxon>
        <taxon>Necator</taxon>
    </lineage>
</organism>
<comment type="caution">
    <text evidence="2">The sequence shown here is derived from an EMBL/GenBank/DDBJ whole genome shotgun (WGS) entry which is preliminary data.</text>
</comment>
<gene>
    <name evidence="2" type="primary">Necator_chrIII.g10016</name>
    <name evidence="2" type="ORF">RB195_009251</name>
</gene>
<protein>
    <submittedName>
        <fullName evidence="2">Uncharacterized protein</fullName>
    </submittedName>
</protein>